<evidence type="ECO:0000313" key="2">
    <source>
        <dbReference type="EMBL" id="CAI8043541.1"/>
    </source>
</evidence>
<reference evidence="2" key="1">
    <citation type="submission" date="2023-03" db="EMBL/GenBank/DDBJ databases">
        <authorList>
            <person name="Steffen K."/>
            <person name="Cardenas P."/>
        </authorList>
    </citation>
    <scope>NUCLEOTIDE SEQUENCE</scope>
</reference>
<accession>A0AA35X8L3</accession>
<dbReference type="InterPro" id="IPR050312">
    <property type="entry name" value="IolE/XylAMocC-like"/>
</dbReference>
<dbReference type="EMBL" id="CASHTH010003334">
    <property type="protein sequence ID" value="CAI8043541.1"/>
    <property type="molecule type" value="Genomic_DNA"/>
</dbReference>
<dbReference type="AlphaFoldDB" id="A0AA35X8L3"/>
<evidence type="ECO:0000259" key="1">
    <source>
        <dbReference type="Pfam" id="PF01261"/>
    </source>
</evidence>
<sequence>MGFKFGYSTLRWQTPDFEELLTQLKDAGWDGWEMRQSLDWVGTPQHIRQVCNNTDLPIAAVTARGLPIDKDTEQMELNKRRIDFAAEVEADCFMFMGAGKPQDRPVNNSDLAALADVSEAWAEYAAQYGLEVCYHIHTNTTVDSIDDWAKYMSLLRKCKLCIDVSHSALWGYDPIESIRRYSDVLAYVHLQDYCSVTGGDDDTPYDVGWVDVGAGTVMDFPGIMSTLAELNYDRWVTACPGQVEERSDLERMTVNREYLHQLGY</sequence>
<feature type="domain" description="Xylose isomerase-like TIM barrel" evidence="1">
    <location>
        <begin position="23"/>
        <end position="239"/>
    </location>
</feature>
<keyword evidence="3" id="KW-1185">Reference proteome</keyword>
<protein>
    <submittedName>
        <fullName evidence="2">Inosose dehydratase</fullName>
    </submittedName>
</protein>
<proteinExistence type="predicted"/>
<dbReference type="Proteomes" id="UP001174909">
    <property type="component" value="Unassembled WGS sequence"/>
</dbReference>
<dbReference type="PANTHER" id="PTHR12110">
    <property type="entry name" value="HYDROXYPYRUVATE ISOMERASE"/>
    <property type="match status" value="1"/>
</dbReference>
<comment type="caution">
    <text evidence="2">The sequence shown here is derived from an EMBL/GenBank/DDBJ whole genome shotgun (WGS) entry which is preliminary data.</text>
</comment>
<dbReference type="Gene3D" id="3.20.20.150">
    <property type="entry name" value="Divalent-metal-dependent TIM barrel enzymes"/>
    <property type="match status" value="1"/>
</dbReference>
<dbReference type="InterPro" id="IPR013022">
    <property type="entry name" value="Xyl_isomerase-like_TIM-brl"/>
</dbReference>
<organism evidence="2 3">
    <name type="scientific">Geodia barretti</name>
    <name type="common">Barrett's horny sponge</name>
    <dbReference type="NCBI Taxonomy" id="519541"/>
    <lineage>
        <taxon>Eukaryota</taxon>
        <taxon>Metazoa</taxon>
        <taxon>Porifera</taxon>
        <taxon>Demospongiae</taxon>
        <taxon>Heteroscleromorpha</taxon>
        <taxon>Tetractinellida</taxon>
        <taxon>Astrophorina</taxon>
        <taxon>Geodiidae</taxon>
        <taxon>Geodia</taxon>
    </lineage>
</organism>
<evidence type="ECO:0000313" key="3">
    <source>
        <dbReference type="Proteomes" id="UP001174909"/>
    </source>
</evidence>
<dbReference type="SUPFAM" id="SSF51658">
    <property type="entry name" value="Xylose isomerase-like"/>
    <property type="match status" value="1"/>
</dbReference>
<dbReference type="PANTHER" id="PTHR12110:SF41">
    <property type="entry name" value="INOSOSE DEHYDRATASE"/>
    <property type="match status" value="1"/>
</dbReference>
<dbReference type="InterPro" id="IPR036237">
    <property type="entry name" value="Xyl_isomerase-like_sf"/>
</dbReference>
<dbReference type="Pfam" id="PF01261">
    <property type="entry name" value="AP_endonuc_2"/>
    <property type="match status" value="1"/>
</dbReference>
<gene>
    <name evidence="2" type="ORF">GBAR_LOCUS24147</name>
</gene>
<name>A0AA35X8L3_GEOBA</name>